<reference evidence="1 2" key="1">
    <citation type="submission" date="2018-03" db="EMBL/GenBank/DDBJ databases">
        <title>Genomic Encyclopedia of Archaeal and Bacterial Type Strains, Phase II (KMG-II): from individual species to whole genera.</title>
        <authorList>
            <person name="Goeker M."/>
        </authorList>
    </citation>
    <scope>NUCLEOTIDE SEQUENCE [LARGE SCALE GENOMIC DNA]</scope>
    <source>
        <strain evidence="1 2">DSM 25027</strain>
    </source>
</reference>
<dbReference type="RefSeq" id="WP_106145944.1">
    <property type="nucleotide sequence ID" value="NZ_PVYX01000002.1"/>
</dbReference>
<dbReference type="Pfam" id="PF13489">
    <property type="entry name" value="Methyltransf_23"/>
    <property type="match status" value="1"/>
</dbReference>
<dbReference type="Gene3D" id="3.40.50.150">
    <property type="entry name" value="Vaccinia Virus protein VP39"/>
    <property type="match status" value="1"/>
</dbReference>
<dbReference type="SUPFAM" id="SSF53335">
    <property type="entry name" value="S-adenosyl-L-methionine-dependent methyltransferases"/>
    <property type="match status" value="1"/>
</dbReference>
<dbReference type="CDD" id="cd02440">
    <property type="entry name" value="AdoMet_MTases"/>
    <property type="match status" value="1"/>
</dbReference>
<comment type="caution">
    <text evidence="1">The sequence shown here is derived from an EMBL/GenBank/DDBJ whole genome shotgun (WGS) entry which is preliminary data.</text>
</comment>
<keyword evidence="1" id="KW-0489">Methyltransferase</keyword>
<dbReference type="EMBL" id="PVYX01000002">
    <property type="protein sequence ID" value="PRX54643.1"/>
    <property type="molecule type" value="Genomic_DNA"/>
</dbReference>
<dbReference type="OrthoDB" id="9770553at2"/>
<proteinExistence type="predicted"/>
<accession>A0A2T0MAX1</accession>
<organism evidence="1 2">
    <name type="scientific">Flagellimonas meridianipacifica</name>
    <dbReference type="NCBI Taxonomy" id="1080225"/>
    <lineage>
        <taxon>Bacteria</taxon>
        <taxon>Pseudomonadati</taxon>
        <taxon>Bacteroidota</taxon>
        <taxon>Flavobacteriia</taxon>
        <taxon>Flavobacteriales</taxon>
        <taxon>Flavobacteriaceae</taxon>
        <taxon>Flagellimonas</taxon>
    </lineage>
</organism>
<keyword evidence="1" id="KW-0808">Transferase</keyword>
<keyword evidence="1" id="KW-0830">Ubiquinone</keyword>
<evidence type="ECO:0000313" key="1">
    <source>
        <dbReference type="EMBL" id="PRX54643.1"/>
    </source>
</evidence>
<keyword evidence="2" id="KW-1185">Reference proteome</keyword>
<protein>
    <submittedName>
        <fullName evidence="1">Ubiquinone/menaquinone biosynthesis C-methylase UbiE</fullName>
    </submittedName>
</protein>
<dbReference type="GO" id="GO:0032259">
    <property type="term" value="P:methylation"/>
    <property type="evidence" value="ECO:0007669"/>
    <property type="project" value="UniProtKB-KW"/>
</dbReference>
<dbReference type="AlphaFoldDB" id="A0A2T0MAX1"/>
<dbReference type="Proteomes" id="UP000237640">
    <property type="component" value="Unassembled WGS sequence"/>
</dbReference>
<dbReference type="GO" id="GO:0008168">
    <property type="term" value="F:methyltransferase activity"/>
    <property type="evidence" value="ECO:0007669"/>
    <property type="project" value="UniProtKB-KW"/>
</dbReference>
<dbReference type="InterPro" id="IPR029063">
    <property type="entry name" value="SAM-dependent_MTases_sf"/>
</dbReference>
<gene>
    <name evidence="1" type="ORF">CLV81_3045</name>
</gene>
<name>A0A2T0MAX1_9FLAO</name>
<sequence>MIKAMAFDEYVDQYEVWYEKHQEVYLSEIEALREQFQKLPQNIRGIEVGLGTGRFSEPLGIKEGLEPSEAMTERAVKRGIEVIHGFAERLPYADLTFNFVLFVTICHLDNIRLALSQAHRVLKDDGSIIIGFLDKTQSIAKQYEEKRQRSTFYKNARFFSPERIEKLLLESGFKDLEFNQTLFGNLDEIKEIQLPKPGYGKGSFVVVKATKK</sequence>
<evidence type="ECO:0000313" key="2">
    <source>
        <dbReference type="Proteomes" id="UP000237640"/>
    </source>
</evidence>